<dbReference type="HOGENOM" id="CLU_099307_1_0_1"/>
<dbReference type="PhylomeDB" id="B4H041"/>
<dbReference type="OMA" id="HDWRYTV"/>
<reference evidence="1 2" key="1">
    <citation type="journal article" date="2007" name="Nature">
        <title>Evolution of genes and genomes on the Drosophila phylogeny.</title>
        <authorList>
            <consortium name="Drosophila 12 Genomes Consortium"/>
            <person name="Clark A.G."/>
            <person name="Eisen M.B."/>
            <person name="Smith D.R."/>
            <person name="Bergman C.M."/>
            <person name="Oliver B."/>
            <person name="Markow T.A."/>
            <person name="Kaufman T.C."/>
            <person name="Kellis M."/>
            <person name="Gelbart W."/>
            <person name="Iyer V.N."/>
            <person name="Pollard D.A."/>
            <person name="Sackton T.B."/>
            <person name="Larracuente A.M."/>
            <person name="Singh N.D."/>
            <person name="Abad J.P."/>
            <person name="Abt D.N."/>
            <person name="Adryan B."/>
            <person name="Aguade M."/>
            <person name="Akashi H."/>
            <person name="Anderson W.W."/>
            <person name="Aquadro C.F."/>
            <person name="Ardell D.H."/>
            <person name="Arguello R."/>
            <person name="Artieri C.G."/>
            <person name="Barbash D.A."/>
            <person name="Barker D."/>
            <person name="Barsanti P."/>
            <person name="Batterham P."/>
            <person name="Batzoglou S."/>
            <person name="Begun D."/>
            <person name="Bhutkar A."/>
            <person name="Blanco E."/>
            <person name="Bosak S.A."/>
            <person name="Bradley R.K."/>
            <person name="Brand A.D."/>
            <person name="Brent M.R."/>
            <person name="Brooks A.N."/>
            <person name="Brown R.H."/>
            <person name="Butlin R.K."/>
            <person name="Caggese C."/>
            <person name="Calvi B.R."/>
            <person name="Bernardo de Carvalho A."/>
            <person name="Caspi A."/>
            <person name="Castrezana S."/>
            <person name="Celniker S.E."/>
            <person name="Chang J.L."/>
            <person name="Chapple C."/>
            <person name="Chatterji S."/>
            <person name="Chinwalla A."/>
            <person name="Civetta A."/>
            <person name="Clifton S.W."/>
            <person name="Comeron J.M."/>
            <person name="Costello J.C."/>
            <person name="Coyne J.A."/>
            <person name="Daub J."/>
            <person name="David R.G."/>
            <person name="Delcher A.L."/>
            <person name="Delehaunty K."/>
            <person name="Do C.B."/>
            <person name="Ebling H."/>
            <person name="Edwards K."/>
            <person name="Eickbush T."/>
            <person name="Evans J.D."/>
            <person name="Filipski A."/>
            <person name="Findeiss S."/>
            <person name="Freyhult E."/>
            <person name="Fulton L."/>
            <person name="Fulton R."/>
            <person name="Garcia A.C."/>
            <person name="Gardiner A."/>
            <person name="Garfield D.A."/>
            <person name="Garvin B.E."/>
            <person name="Gibson G."/>
            <person name="Gilbert D."/>
            <person name="Gnerre S."/>
            <person name="Godfrey J."/>
            <person name="Good R."/>
            <person name="Gotea V."/>
            <person name="Gravely B."/>
            <person name="Greenberg A.J."/>
            <person name="Griffiths-Jones S."/>
            <person name="Gross S."/>
            <person name="Guigo R."/>
            <person name="Gustafson E.A."/>
            <person name="Haerty W."/>
            <person name="Hahn M.W."/>
            <person name="Halligan D.L."/>
            <person name="Halpern A.L."/>
            <person name="Halter G.M."/>
            <person name="Han M.V."/>
            <person name="Heger A."/>
            <person name="Hillier L."/>
            <person name="Hinrichs A.S."/>
            <person name="Holmes I."/>
            <person name="Hoskins R.A."/>
            <person name="Hubisz M.J."/>
            <person name="Hultmark D."/>
            <person name="Huntley M.A."/>
            <person name="Jaffe D.B."/>
            <person name="Jagadeeshan S."/>
            <person name="Jeck W.R."/>
            <person name="Johnson J."/>
            <person name="Jones C.D."/>
            <person name="Jordan W.C."/>
            <person name="Karpen G.H."/>
            <person name="Kataoka E."/>
            <person name="Keightley P.D."/>
            <person name="Kheradpour P."/>
            <person name="Kirkness E.F."/>
            <person name="Koerich L.B."/>
            <person name="Kristiansen K."/>
            <person name="Kudrna D."/>
            <person name="Kulathinal R.J."/>
            <person name="Kumar S."/>
            <person name="Kwok R."/>
            <person name="Lander E."/>
            <person name="Langley C.H."/>
            <person name="Lapoint R."/>
            <person name="Lazzaro B.P."/>
            <person name="Lee S.J."/>
            <person name="Levesque L."/>
            <person name="Li R."/>
            <person name="Lin C.F."/>
            <person name="Lin M.F."/>
            <person name="Lindblad-Toh K."/>
            <person name="Llopart A."/>
            <person name="Long M."/>
            <person name="Low L."/>
            <person name="Lozovsky E."/>
            <person name="Lu J."/>
            <person name="Luo M."/>
            <person name="Machado C.A."/>
            <person name="Makalowski W."/>
            <person name="Marzo M."/>
            <person name="Matsuda M."/>
            <person name="Matzkin L."/>
            <person name="McAllister B."/>
            <person name="McBride C.S."/>
            <person name="McKernan B."/>
            <person name="McKernan K."/>
            <person name="Mendez-Lago M."/>
            <person name="Minx P."/>
            <person name="Mollenhauer M.U."/>
            <person name="Montooth K."/>
            <person name="Mount S.M."/>
            <person name="Mu X."/>
            <person name="Myers E."/>
            <person name="Negre B."/>
            <person name="Newfeld S."/>
            <person name="Nielsen R."/>
            <person name="Noor M.A."/>
            <person name="O'Grady P."/>
            <person name="Pachter L."/>
            <person name="Papaceit M."/>
            <person name="Parisi M.J."/>
            <person name="Parisi M."/>
            <person name="Parts L."/>
            <person name="Pedersen J.S."/>
            <person name="Pesole G."/>
            <person name="Phillippy A.M."/>
            <person name="Ponting C.P."/>
            <person name="Pop M."/>
            <person name="Porcelli D."/>
            <person name="Powell J.R."/>
            <person name="Prohaska S."/>
            <person name="Pruitt K."/>
            <person name="Puig M."/>
            <person name="Quesneville H."/>
            <person name="Ram K.R."/>
            <person name="Rand D."/>
            <person name="Rasmussen M.D."/>
            <person name="Reed L.K."/>
            <person name="Reenan R."/>
            <person name="Reily A."/>
            <person name="Remington K.A."/>
            <person name="Rieger T.T."/>
            <person name="Ritchie M.G."/>
            <person name="Robin C."/>
            <person name="Rogers Y.H."/>
            <person name="Rohde C."/>
            <person name="Rozas J."/>
            <person name="Rubenfield M.J."/>
            <person name="Ruiz A."/>
            <person name="Russo S."/>
            <person name="Salzberg S.L."/>
            <person name="Sanchez-Gracia A."/>
            <person name="Saranga D.J."/>
            <person name="Sato H."/>
            <person name="Schaeffer S.W."/>
            <person name="Schatz M.C."/>
            <person name="Schlenke T."/>
            <person name="Schwartz R."/>
            <person name="Segarra C."/>
            <person name="Singh R.S."/>
            <person name="Sirot L."/>
            <person name="Sirota M."/>
            <person name="Sisneros N.B."/>
            <person name="Smith C.D."/>
            <person name="Smith T.F."/>
            <person name="Spieth J."/>
            <person name="Stage D.E."/>
            <person name="Stark A."/>
            <person name="Stephan W."/>
            <person name="Strausberg R.L."/>
            <person name="Strempel S."/>
            <person name="Sturgill D."/>
            <person name="Sutton G."/>
            <person name="Sutton G.G."/>
            <person name="Tao W."/>
            <person name="Teichmann S."/>
            <person name="Tobari Y.N."/>
            <person name="Tomimura Y."/>
            <person name="Tsolas J.M."/>
            <person name="Valente V.L."/>
            <person name="Venter E."/>
            <person name="Venter J.C."/>
            <person name="Vicario S."/>
            <person name="Vieira F.G."/>
            <person name="Vilella A.J."/>
            <person name="Villasante A."/>
            <person name="Walenz B."/>
            <person name="Wang J."/>
            <person name="Wasserman M."/>
            <person name="Watts T."/>
            <person name="Wilson D."/>
            <person name="Wilson R.K."/>
            <person name="Wing R.A."/>
            <person name="Wolfner M.F."/>
            <person name="Wong A."/>
            <person name="Wong G.K."/>
            <person name="Wu C.I."/>
            <person name="Wu G."/>
            <person name="Yamamoto D."/>
            <person name="Yang H.P."/>
            <person name="Yang S.P."/>
            <person name="Yorke J.A."/>
            <person name="Yoshida K."/>
            <person name="Zdobnov E."/>
            <person name="Zhang P."/>
            <person name="Zhang Y."/>
            <person name="Zimin A.V."/>
            <person name="Baldwin J."/>
            <person name="Abdouelleil A."/>
            <person name="Abdulkadir J."/>
            <person name="Abebe A."/>
            <person name="Abera B."/>
            <person name="Abreu J."/>
            <person name="Acer S.C."/>
            <person name="Aftuck L."/>
            <person name="Alexander A."/>
            <person name="An P."/>
            <person name="Anderson E."/>
            <person name="Anderson S."/>
            <person name="Arachi H."/>
            <person name="Azer M."/>
            <person name="Bachantsang P."/>
            <person name="Barry A."/>
            <person name="Bayul T."/>
            <person name="Berlin A."/>
            <person name="Bessette D."/>
            <person name="Bloom T."/>
            <person name="Blye J."/>
            <person name="Boguslavskiy L."/>
            <person name="Bonnet C."/>
            <person name="Boukhgalter B."/>
            <person name="Bourzgui I."/>
            <person name="Brown A."/>
            <person name="Cahill P."/>
            <person name="Channer S."/>
            <person name="Cheshatsang Y."/>
            <person name="Chuda L."/>
            <person name="Citroen M."/>
            <person name="Collymore A."/>
            <person name="Cooke P."/>
            <person name="Costello M."/>
            <person name="D'Aco K."/>
            <person name="Daza R."/>
            <person name="De Haan G."/>
            <person name="DeGray S."/>
            <person name="DeMaso C."/>
            <person name="Dhargay N."/>
            <person name="Dooley K."/>
            <person name="Dooley E."/>
            <person name="Doricent M."/>
            <person name="Dorje P."/>
            <person name="Dorjee K."/>
            <person name="Dupes A."/>
            <person name="Elong R."/>
            <person name="Falk J."/>
            <person name="Farina A."/>
            <person name="Faro S."/>
            <person name="Ferguson D."/>
            <person name="Fisher S."/>
            <person name="Foley C.D."/>
            <person name="Franke A."/>
            <person name="Friedrich D."/>
            <person name="Gadbois L."/>
            <person name="Gearin G."/>
            <person name="Gearin C.R."/>
            <person name="Giannoukos G."/>
            <person name="Goode T."/>
            <person name="Graham J."/>
            <person name="Grandbois E."/>
            <person name="Grewal S."/>
            <person name="Gyaltsen K."/>
            <person name="Hafez N."/>
            <person name="Hagos B."/>
            <person name="Hall J."/>
            <person name="Henson C."/>
            <person name="Hollinger A."/>
            <person name="Honan T."/>
            <person name="Huard M.D."/>
            <person name="Hughes L."/>
            <person name="Hurhula B."/>
            <person name="Husby M.E."/>
            <person name="Kamat A."/>
            <person name="Kanga B."/>
            <person name="Kashin S."/>
            <person name="Khazanovich D."/>
            <person name="Kisner P."/>
            <person name="Lance K."/>
            <person name="Lara M."/>
            <person name="Lee W."/>
            <person name="Lennon N."/>
            <person name="Letendre F."/>
            <person name="LeVine R."/>
            <person name="Lipovsky A."/>
            <person name="Liu X."/>
            <person name="Liu J."/>
            <person name="Liu S."/>
            <person name="Lokyitsang T."/>
            <person name="Lokyitsang Y."/>
            <person name="Lubonja R."/>
            <person name="Lui A."/>
            <person name="MacDonald P."/>
            <person name="Magnisalis V."/>
            <person name="Maru K."/>
            <person name="Matthews C."/>
            <person name="McCusker W."/>
            <person name="McDonough S."/>
            <person name="Mehta T."/>
            <person name="Meldrim J."/>
            <person name="Meneus L."/>
            <person name="Mihai O."/>
            <person name="Mihalev A."/>
            <person name="Mihova T."/>
            <person name="Mittelman R."/>
            <person name="Mlenga V."/>
            <person name="Montmayeur A."/>
            <person name="Mulrain L."/>
            <person name="Navidi A."/>
            <person name="Naylor J."/>
            <person name="Negash T."/>
            <person name="Nguyen T."/>
            <person name="Nguyen N."/>
            <person name="Nicol R."/>
            <person name="Norbu C."/>
            <person name="Norbu N."/>
            <person name="Novod N."/>
            <person name="O'Neill B."/>
            <person name="Osman S."/>
            <person name="Markiewicz E."/>
            <person name="Oyono O.L."/>
            <person name="Patti C."/>
            <person name="Phunkhang P."/>
            <person name="Pierre F."/>
            <person name="Priest M."/>
            <person name="Raghuraman S."/>
            <person name="Rege F."/>
            <person name="Reyes R."/>
            <person name="Rise C."/>
            <person name="Rogov P."/>
            <person name="Ross K."/>
            <person name="Ryan E."/>
            <person name="Settipalli S."/>
            <person name="Shea T."/>
            <person name="Sherpa N."/>
            <person name="Shi L."/>
            <person name="Shih D."/>
            <person name="Sparrow T."/>
            <person name="Spaulding J."/>
            <person name="Stalker J."/>
            <person name="Stange-Thomann N."/>
            <person name="Stavropoulos S."/>
            <person name="Stone C."/>
            <person name="Strader C."/>
            <person name="Tesfaye S."/>
            <person name="Thomson T."/>
            <person name="Thoulutsang Y."/>
            <person name="Thoulutsang D."/>
            <person name="Topham K."/>
            <person name="Topping I."/>
            <person name="Tsamla T."/>
            <person name="Vassiliev H."/>
            <person name="Vo A."/>
            <person name="Wangchuk T."/>
            <person name="Wangdi T."/>
            <person name="Weiand M."/>
            <person name="Wilkinson J."/>
            <person name="Wilson A."/>
            <person name="Yadav S."/>
            <person name="Young G."/>
            <person name="Yu Q."/>
            <person name="Zembek L."/>
            <person name="Zhong D."/>
            <person name="Zimmer A."/>
            <person name="Zwirko Z."/>
            <person name="Jaffe D.B."/>
            <person name="Alvarez P."/>
            <person name="Brockman W."/>
            <person name="Butler J."/>
            <person name="Chin C."/>
            <person name="Gnerre S."/>
            <person name="Grabherr M."/>
            <person name="Kleber M."/>
            <person name="Mauceli E."/>
            <person name="MacCallum I."/>
        </authorList>
    </citation>
    <scope>NUCLEOTIDE SEQUENCE [LARGE SCALE GENOMIC DNA]</scope>
    <source>
        <strain evidence="2">MSH-3 / Tucson 14011-0111.49</strain>
    </source>
</reference>
<dbReference type="SUPFAM" id="SSF55961">
    <property type="entry name" value="Bet v1-like"/>
    <property type="match status" value="1"/>
</dbReference>
<dbReference type="Proteomes" id="UP000008744">
    <property type="component" value="Unassembled WGS sequence"/>
</dbReference>
<dbReference type="EMBL" id="CH479199">
    <property type="protein sequence ID" value="EDW29618.1"/>
    <property type="molecule type" value="Genomic_DNA"/>
</dbReference>
<protein>
    <submittedName>
        <fullName evidence="1">GL22663</fullName>
    </submittedName>
</protein>
<evidence type="ECO:0000313" key="1">
    <source>
        <dbReference type="EMBL" id="EDW29618.1"/>
    </source>
</evidence>
<dbReference type="AlphaFoldDB" id="B4H041"/>
<keyword evidence="2" id="KW-1185">Reference proteome</keyword>
<organism evidence="2">
    <name type="scientific">Drosophila persimilis</name>
    <name type="common">Fruit fly</name>
    <dbReference type="NCBI Taxonomy" id="7234"/>
    <lineage>
        <taxon>Eukaryota</taxon>
        <taxon>Metazoa</taxon>
        <taxon>Ecdysozoa</taxon>
        <taxon>Arthropoda</taxon>
        <taxon>Hexapoda</taxon>
        <taxon>Insecta</taxon>
        <taxon>Pterygota</taxon>
        <taxon>Neoptera</taxon>
        <taxon>Endopterygota</taxon>
        <taxon>Diptera</taxon>
        <taxon>Brachycera</taxon>
        <taxon>Muscomorpha</taxon>
        <taxon>Ephydroidea</taxon>
        <taxon>Drosophilidae</taxon>
        <taxon>Drosophila</taxon>
        <taxon>Sophophora</taxon>
    </lineage>
</organism>
<name>B4H041_DROPE</name>
<gene>
    <name evidence="1" type="primary">Dper\GL22663</name>
    <name evidence="1" type="ORF">Dper_GL22663</name>
</gene>
<dbReference type="OrthoDB" id="6578546at2759"/>
<accession>B4H041</accession>
<evidence type="ECO:0000313" key="2">
    <source>
        <dbReference type="Proteomes" id="UP000008744"/>
    </source>
</evidence>
<proteinExistence type="predicted"/>
<dbReference type="eggNOG" id="ENOG502S293">
    <property type="taxonomic scope" value="Eukaryota"/>
</dbReference>
<sequence length="193" mass="22538">MHSVRRWNIKRFSLLLTTALLLYVFVLSSGYQKYQIEGIIGKTRPEKVWEYVADFNKMRLLNPTIINFKILSDHGHAHDWRYTVEYTERLSHWPYWLNTATAKYVVTKTKPGITPVAYGIQSTHETCFLKGLSPAVHSLSEFSFSASNEDTLALERIQYQCPPLLGSVCRRELEYQRQAVMHNLTHIFSKQRI</sequence>